<dbReference type="EMBL" id="OY288114">
    <property type="protein sequence ID" value="CAJ0850555.1"/>
    <property type="molecule type" value="Genomic_DNA"/>
</dbReference>
<organism evidence="1">
    <name type="scientific">freshwater sediment metagenome</name>
    <dbReference type="NCBI Taxonomy" id="556182"/>
    <lineage>
        <taxon>unclassified sequences</taxon>
        <taxon>metagenomes</taxon>
        <taxon>ecological metagenomes</taxon>
    </lineage>
</organism>
<accession>A0AA48LX05</accession>
<name>A0AA48LX05_9ZZZZ</name>
<gene>
    <name evidence="1" type="ORF">AMST5_00286</name>
</gene>
<reference evidence="1" key="1">
    <citation type="submission" date="2023-07" db="EMBL/GenBank/DDBJ databases">
        <authorList>
            <person name="Pelsma A.J. K."/>
        </authorList>
    </citation>
    <scope>NUCLEOTIDE SEQUENCE</scope>
</reference>
<dbReference type="AlphaFoldDB" id="A0AA48LX05"/>
<dbReference type="SUPFAM" id="SSF52096">
    <property type="entry name" value="ClpP/crotonase"/>
    <property type="match status" value="1"/>
</dbReference>
<dbReference type="InterPro" id="IPR029045">
    <property type="entry name" value="ClpP/crotonase-like_dom_sf"/>
</dbReference>
<evidence type="ECO:0008006" key="2">
    <source>
        <dbReference type="Google" id="ProtNLM"/>
    </source>
</evidence>
<protein>
    <recommendedName>
        <fullName evidence="2">Periplasmic protein-like protein</fullName>
    </recommendedName>
</protein>
<dbReference type="Gene3D" id="3.90.226.10">
    <property type="entry name" value="2-enoyl-CoA Hydratase, Chain A, domain 1"/>
    <property type="match status" value="1"/>
</dbReference>
<proteinExistence type="predicted"/>
<evidence type="ECO:0000313" key="1">
    <source>
        <dbReference type="EMBL" id="CAJ0850555.1"/>
    </source>
</evidence>
<sequence length="224" mass="23898">MRKLRELVLGVVGLIALNALPAGAARGEEMNFRLVSVSGNCGARCAQMIAAEGEIGENTPDAFVNFIAQNVGRGNLHGVVLLDSPGGKVVASMELGQAIRKLGMAVIVARPAAQSADGIALVSGRCYSACVYALMGGKKRVIPAQSRVGIHRMFNYSTSFDFSEGLVRERNYDDGGMRAMLARYANGMGVSSELVNLAERTSPDQLYMLTGSDIARWRLGSRKL</sequence>